<feature type="region of interest" description="Disordered" evidence="1">
    <location>
        <begin position="162"/>
        <end position="392"/>
    </location>
</feature>
<evidence type="ECO:0000256" key="1">
    <source>
        <dbReference type="SAM" id="MobiDB-lite"/>
    </source>
</evidence>
<dbReference type="InterPro" id="IPR029523">
    <property type="entry name" value="INO80B/Ies2"/>
</dbReference>
<dbReference type="SMART" id="SM01406">
    <property type="entry name" value="PAPA-1"/>
    <property type="match status" value="1"/>
</dbReference>
<protein>
    <recommendedName>
        <fullName evidence="2">INO80 complex subunit B-like conserved region domain-containing protein</fullName>
    </recommendedName>
</protein>
<evidence type="ECO:0000313" key="3">
    <source>
        <dbReference type="EMBL" id="CAA7394914.1"/>
    </source>
</evidence>
<name>A0A7I8KCH5_SPIIN</name>
<feature type="compositionally biased region" description="Polar residues" evidence="1">
    <location>
        <begin position="206"/>
        <end position="219"/>
    </location>
</feature>
<feature type="region of interest" description="Disordered" evidence="1">
    <location>
        <begin position="18"/>
        <end position="142"/>
    </location>
</feature>
<dbReference type="PANTHER" id="PTHR21561:SF25">
    <property type="entry name" value="OS03G0811500 PROTEIN"/>
    <property type="match status" value="1"/>
</dbReference>
<feature type="compositionally biased region" description="Basic and acidic residues" evidence="1">
    <location>
        <begin position="119"/>
        <end position="136"/>
    </location>
</feature>
<feature type="compositionally biased region" description="Acidic residues" evidence="1">
    <location>
        <begin position="181"/>
        <end position="193"/>
    </location>
</feature>
<gene>
    <name evidence="3" type="ORF">SI8410_04005575</name>
</gene>
<dbReference type="GO" id="GO:0031011">
    <property type="term" value="C:Ino80 complex"/>
    <property type="evidence" value="ECO:0007669"/>
    <property type="project" value="InterPro"/>
</dbReference>
<feature type="compositionally biased region" description="Basic and acidic residues" evidence="1">
    <location>
        <begin position="194"/>
        <end position="203"/>
    </location>
</feature>
<dbReference type="Pfam" id="PF04795">
    <property type="entry name" value="PAPA-1"/>
    <property type="match status" value="1"/>
</dbReference>
<evidence type="ECO:0000259" key="2">
    <source>
        <dbReference type="SMART" id="SM01406"/>
    </source>
</evidence>
<dbReference type="GO" id="GO:0006338">
    <property type="term" value="P:chromatin remodeling"/>
    <property type="evidence" value="ECO:0007669"/>
    <property type="project" value="InterPro"/>
</dbReference>
<dbReference type="AlphaFoldDB" id="A0A7I8KCH5"/>
<proteinExistence type="predicted"/>
<dbReference type="CDD" id="cd23021">
    <property type="entry name" value="zf-HIT_IN80B"/>
    <property type="match status" value="1"/>
</dbReference>
<feature type="compositionally biased region" description="Basic and acidic residues" evidence="1">
    <location>
        <begin position="223"/>
        <end position="258"/>
    </location>
</feature>
<organism evidence="3 4">
    <name type="scientific">Spirodela intermedia</name>
    <name type="common">Intermediate duckweed</name>
    <dbReference type="NCBI Taxonomy" id="51605"/>
    <lineage>
        <taxon>Eukaryota</taxon>
        <taxon>Viridiplantae</taxon>
        <taxon>Streptophyta</taxon>
        <taxon>Embryophyta</taxon>
        <taxon>Tracheophyta</taxon>
        <taxon>Spermatophyta</taxon>
        <taxon>Magnoliopsida</taxon>
        <taxon>Liliopsida</taxon>
        <taxon>Araceae</taxon>
        <taxon>Lemnoideae</taxon>
        <taxon>Spirodela</taxon>
    </lineage>
</organism>
<feature type="domain" description="INO80 complex subunit B-like conserved region" evidence="2">
    <location>
        <begin position="341"/>
        <end position="426"/>
    </location>
</feature>
<feature type="compositionally biased region" description="Acidic residues" evidence="1">
    <location>
        <begin position="259"/>
        <end position="277"/>
    </location>
</feature>
<feature type="compositionally biased region" description="Basic and acidic residues" evidence="1">
    <location>
        <begin position="377"/>
        <end position="392"/>
    </location>
</feature>
<reference evidence="3" key="1">
    <citation type="submission" date="2020-02" db="EMBL/GenBank/DDBJ databases">
        <authorList>
            <person name="Scholz U."/>
            <person name="Mascher M."/>
            <person name="Fiebig A."/>
        </authorList>
    </citation>
    <scope>NUCLEOTIDE SEQUENCE</scope>
</reference>
<dbReference type="Proteomes" id="UP000663760">
    <property type="component" value="Chromosome 4"/>
</dbReference>
<dbReference type="InterPro" id="IPR006880">
    <property type="entry name" value="INO80B_C"/>
</dbReference>
<feature type="compositionally biased region" description="Low complexity" evidence="1">
    <location>
        <begin position="42"/>
        <end position="60"/>
    </location>
</feature>
<keyword evidence="4" id="KW-1185">Reference proteome</keyword>
<accession>A0A7I8KCH5</accession>
<dbReference type="OrthoDB" id="2021186at2759"/>
<sequence>MAGGFGVSGVSGVAAVMKKSRTATSRRPRQGPQMLLKAADASPHSSTPSSESSKGQSQSPDVSSGPDSSLRRKEMDLNNLVPKTSKQTKRYEGPTQGYLDSTRSKEGMLAPANWKSSSRQRESPSSDSGRGNRADASDDAAAVSVENRLRKVKLKVGGVTRTIHANRRLPRKRAPEKAFSEEGEEDDDYDHEDDEIRYLERLRASRASSNNGWSKTSVPVGSKMERNAKSAKRAYEEGKDISLSRQTEGRKKPRSGRDSEDDMEEEEAESDAGDVEGDGQGQEALDSLADGRRELSLTTRQRAIRFAKDGSGGSNTSLIEFPNGLPAAPSRKQKEKLSEVEQQLKKAEAAQRRSLKVEKAAREAEAEAIRKILGQDSSRKKREEKLQKKRDELAQEKAARSIELAANTVRWVMGPTGTIVTFPEAVGLPSIFSSKPCGYPPPREKCAGPSCSNACKYRDSKSNLPLCSLQCYRAVQRREQPPVQSC</sequence>
<dbReference type="PANTHER" id="PTHR21561">
    <property type="entry name" value="INO80 COMPLEX SUBUNIT B"/>
    <property type="match status" value="1"/>
</dbReference>
<evidence type="ECO:0000313" key="4">
    <source>
        <dbReference type="Proteomes" id="UP000663760"/>
    </source>
</evidence>
<dbReference type="EMBL" id="LR746267">
    <property type="protein sequence ID" value="CAA7394914.1"/>
    <property type="molecule type" value="Genomic_DNA"/>
</dbReference>
<feature type="compositionally biased region" description="Basic residues" evidence="1">
    <location>
        <begin position="18"/>
        <end position="29"/>
    </location>
</feature>
<feature type="compositionally biased region" description="Basic and acidic residues" evidence="1">
    <location>
        <begin position="335"/>
        <end position="370"/>
    </location>
</feature>